<organism evidence="1 2">
    <name type="scientific">Aliiroseovarius zhejiangensis</name>
    <dbReference type="NCBI Taxonomy" id="1632025"/>
    <lineage>
        <taxon>Bacteria</taxon>
        <taxon>Pseudomonadati</taxon>
        <taxon>Pseudomonadota</taxon>
        <taxon>Alphaproteobacteria</taxon>
        <taxon>Rhodobacterales</taxon>
        <taxon>Paracoccaceae</taxon>
        <taxon>Aliiroseovarius</taxon>
    </lineage>
</organism>
<protein>
    <recommendedName>
        <fullName evidence="3">Permease</fullName>
    </recommendedName>
</protein>
<proteinExistence type="predicted"/>
<dbReference type="EMBL" id="BNCH01000001">
    <property type="protein sequence ID" value="GHE86457.1"/>
    <property type="molecule type" value="Genomic_DNA"/>
</dbReference>
<keyword evidence="2" id="KW-1185">Reference proteome</keyword>
<evidence type="ECO:0008006" key="3">
    <source>
        <dbReference type="Google" id="ProtNLM"/>
    </source>
</evidence>
<dbReference type="RefSeq" id="WP_191284667.1">
    <property type="nucleotide sequence ID" value="NZ_BNCH01000001.1"/>
</dbReference>
<dbReference type="Proteomes" id="UP000609802">
    <property type="component" value="Unassembled WGS sequence"/>
</dbReference>
<accession>A0ABQ3ILK4</accession>
<reference evidence="2" key="1">
    <citation type="journal article" date="2019" name="Int. J. Syst. Evol. Microbiol.">
        <title>The Global Catalogue of Microorganisms (GCM) 10K type strain sequencing project: providing services to taxonomists for standard genome sequencing and annotation.</title>
        <authorList>
            <consortium name="The Broad Institute Genomics Platform"/>
            <consortium name="The Broad Institute Genome Sequencing Center for Infectious Disease"/>
            <person name="Wu L."/>
            <person name="Ma J."/>
        </authorList>
    </citation>
    <scope>NUCLEOTIDE SEQUENCE [LARGE SCALE GENOMIC DNA]</scope>
    <source>
        <strain evidence="2">KCTC 42443</strain>
    </source>
</reference>
<sequence>MTMITPLGKDAASEEYLKIADAFFLRVLKELDRQLSAAELADCETTPGLAKAVTEVRRAMQTVFEERKRLEQSGQTAFGGAGAGALDLAEARDEIGRRLACLRDARRARELPE</sequence>
<evidence type="ECO:0000313" key="1">
    <source>
        <dbReference type="EMBL" id="GHE86457.1"/>
    </source>
</evidence>
<gene>
    <name evidence="1" type="ORF">GCM10016455_02580</name>
</gene>
<comment type="caution">
    <text evidence="1">The sequence shown here is derived from an EMBL/GenBank/DDBJ whole genome shotgun (WGS) entry which is preliminary data.</text>
</comment>
<name>A0ABQ3ILK4_9RHOB</name>
<evidence type="ECO:0000313" key="2">
    <source>
        <dbReference type="Proteomes" id="UP000609802"/>
    </source>
</evidence>